<name>A0A936F304_9BACT</name>
<proteinExistence type="predicted"/>
<dbReference type="EMBL" id="JADKCH010000009">
    <property type="protein sequence ID" value="MBK8572851.1"/>
    <property type="molecule type" value="Genomic_DNA"/>
</dbReference>
<keyword evidence="3" id="KW-1133">Transmembrane helix</keyword>
<dbReference type="Pfam" id="PF07963">
    <property type="entry name" value="N_methyl"/>
    <property type="match status" value="1"/>
</dbReference>
<dbReference type="InterPro" id="IPR012902">
    <property type="entry name" value="N_methyl_site"/>
</dbReference>
<sequence>MSTPSTQDSAQAQRAARGFSLLELLVAMMIIAVLGTLGFSQYRKQGAQARYLKAQDELKIVAEGLDQYWLKHGTYPDFGSYEAMIDGNSVLVKESLIKVGMSAQDPFKQPYEGKSTRASYDLKCLGDPDNQEDYGPFTRTPGQGQVMGNGPSAGGAPKADLPAGDAGVQK</sequence>
<dbReference type="Pfam" id="PF08334">
    <property type="entry name" value="T2SSG"/>
    <property type="match status" value="1"/>
</dbReference>
<organism evidence="5 6">
    <name type="scientific">Candidatus Geothrix odensensis</name>
    <dbReference type="NCBI Taxonomy" id="2954440"/>
    <lineage>
        <taxon>Bacteria</taxon>
        <taxon>Pseudomonadati</taxon>
        <taxon>Acidobacteriota</taxon>
        <taxon>Holophagae</taxon>
        <taxon>Holophagales</taxon>
        <taxon>Holophagaceae</taxon>
        <taxon>Geothrix</taxon>
    </lineage>
</organism>
<dbReference type="GO" id="GO:0015628">
    <property type="term" value="P:protein secretion by the type II secretion system"/>
    <property type="evidence" value="ECO:0007669"/>
    <property type="project" value="InterPro"/>
</dbReference>
<keyword evidence="3" id="KW-0812">Transmembrane</keyword>
<dbReference type="InterPro" id="IPR000983">
    <property type="entry name" value="Bac_GSPG_pilin"/>
</dbReference>
<dbReference type="SUPFAM" id="SSF54523">
    <property type="entry name" value="Pili subunits"/>
    <property type="match status" value="1"/>
</dbReference>
<dbReference type="GO" id="GO:0015627">
    <property type="term" value="C:type II protein secretion system complex"/>
    <property type="evidence" value="ECO:0007669"/>
    <property type="project" value="InterPro"/>
</dbReference>
<evidence type="ECO:0000313" key="5">
    <source>
        <dbReference type="EMBL" id="MBK8572851.1"/>
    </source>
</evidence>
<dbReference type="Gene3D" id="3.30.700.10">
    <property type="entry name" value="Glycoprotein, Type 4 Pilin"/>
    <property type="match status" value="1"/>
</dbReference>
<dbReference type="InterPro" id="IPR013545">
    <property type="entry name" value="T2SS_protein-GspG_C"/>
</dbReference>
<dbReference type="AlphaFoldDB" id="A0A936F304"/>
<dbReference type="NCBIfam" id="TIGR02532">
    <property type="entry name" value="IV_pilin_GFxxxE"/>
    <property type="match status" value="1"/>
</dbReference>
<protein>
    <submittedName>
        <fullName evidence="5">Type II secretion system protein</fullName>
    </submittedName>
</protein>
<feature type="domain" description="Type II secretion system protein GspG C-terminal" evidence="4">
    <location>
        <begin position="44"/>
        <end position="131"/>
    </location>
</feature>
<gene>
    <name evidence="5" type="ORF">IPN91_09445</name>
</gene>
<keyword evidence="3" id="KW-0472">Membrane</keyword>
<feature type="region of interest" description="Disordered" evidence="2">
    <location>
        <begin position="124"/>
        <end position="170"/>
    </location>
</feature>
<evidence type="ECO:0000256" key="2">
    <source>
        <dbReference type="SAM" id="MobiDB-lite"/>
    </source>
</evidence>
<reference evidence="5 6" key="1">
    <citation type="submission" date="2020-10" db="EMBL/GenBank/DDBJ databases">
        <title>Connecting structure to function with the recovery of over 1000 high-quality activated sludge metagenome-assembled genomes encoding full-length rRNA genes using long-read sequencing.</title>
        <authorList>
            <person name="Singleton C.M."/>
            <person name="Petriglieri F."/>
            <person name="Kristensen J.M."/>
            <person name="Kirkegaard R.H."/>
            <person name="Michaelsen T.Y."/>
            <person name="Andersen M.H."/>
            <person name="Karst S.M."/>
            <person name="Dueholm M.S."/>
            <person name="Nielsen P.H."/>
            <person name="Albertsen M."/>
        </authorList>
    </citation>
    <scope>NUCLEOTIDE SEQUENCE [LARGE SCALE GENOMIC DNA]</scope>
    <source>
        <strain evidence="5">OdNE_18-Q3-R46-58_MAXAC.008</strain>
    </source>
</reference>
<evidence type="ECO:0000313" key="6">
    <source>
        <dbReference type="Proteomes" id="UP000709959"/>
    </source>
</evidence>
<evidence type="ECO:0000256" key="1">
    <source>
        <dbReference type="ARBA" id="ARBA00022481"/>
    </source>
</evidence>
<keyword evidence="1" id="KW-0488">Methylation</keyword>
<dbReference type="PROSITE" id="PS00409">
    <property type="entry name" value="PROKAR_NTER_METHYL"/>
    <property type="match status" value="1"/>
</dbReference>
<comment type="caution">
    <text evidence="5">The sequence shown here is derived from an EMBL/GenBank/DDBJ whole genome shotgun (WGS) entry which is preliminary data.</text>
</comment>
<dbReference type="InterPro" id="IPR045584">
    <property type="entry name" value="Pilin-like"/>
</dbReference>
<accession>A0A936F304</accession>
<feature type="transmembrane region" description="Helical" evidence="3">
    <location>
        <begin position="20"/>
        <end position="40"/>
    </location>
</feature>
<evidence type="ECO:0000256" key="3">
    <source>
        <dbReference type="SAM" id="Phobius"/>
    </source>
</evidence>
<dbReference type="PRINTS" id="PR00813">
    <property type="entry name" value="BCTERIALGSPG"/>
</dbReference>
<dbReference type="Proteomes" id="UP000709959">
    <property type="component" value="Unassembled WGS sequence"/>
</dbReference>
<evidence type="ECO:0000259" key="4">
    <source>
        <dbReference type="Pfam" id="PF08334"/>
    </source>
</evidence>